<name>A0A8I0T6V5_9GAMM</name>
<keyword evidence="2" id="KW-1185">Reference proteome</keyword>
<comment type="caution">
    <text evidence="1">The sequence shown here is derived from an EMBL/GenBank/DDBJ whole genome shotgun (WGS) entry which is preliminary data.</text>
</comment>
<accession>A0A8I0T6V5</accession>
<sequence>MASDLLLQIELILGQISIKTGEHANTISTFTNFVFTKSVVAIILIK</sequence>
<gene>
    <name evidence="1" type="ORF">PPEP_b0538</name>
</gene>
<dbReference type="Proteomes" id="UP000660708">
    <property type="component" value="Unassembled WGS sequence"/>
</dbReference>
<dbReference type="EMBL" id="AQHF01000034">
    <property type="protein sequence ID" value="MBE0348723.1"/>
    <property type="molecule type" value="Genomic_DNA"/>
</dbReference>
<proteinExistence type="predicted"/>
<protein>
    <submittedName>
        <fullName evidence="1">Uncharacterized protein</fullName>
    </submittedName>
</protein>
<evidence type="ECO:0000313" key="1">
    <source>
        <dbReference type="EMBL" id="MBE0348723.1"/>
    </source>
</evidence>
<organism evidence="1 2">
    <name type="scientific">Pseudoalteromonas peptidolytica F12-50-A1</name>
    <dbReference type="NCBI Taxonomy" id="1315280"/>
    <lineage>
        <taxon>Bacteria</taxon>
        <taxon>Pseudomonadati</taxon>
        <taxon>Pseudomonadota</taxon>
        <taxon>Gammaproteobacteria</taxon>
        <taxon>Alteromonadales</taxon>
        <taxon>Pseudoalteromonadaceae</taxon>
        <taxon>Pseudoalteromonas</taxon>
    </lineage>
</organism>
<dbReference type="AlphaFoldDB" id="A0A8I0T6V5"/>
<evidence type="ECO:0000313" key="2">
    <source>
        <dbReference type="Proteomes" id="UP000660708"/>
    </source>
</evidence>
<reference evidence="1 2" key="1">
    <citation type="submission" date="2015-06" db="EMBL/GenBank/DDBJ databases">
        <title>Genome sequence of Pseudoalteromonas peptidolytica.</title>
        <authorList>
            <person name="Xie B.-B."/>
            <person name="Rong J.-C."/>
            <person name="Qin Q.-L."/>
            <person name="Zhang Y.-Z."/>
        </authorList>
    </citation>
    <scope>NUCLEOTIDE SEQUENCE [LARGE SCALE GENOMIC DNA]</scope>
    <source>
        <strain evidence="1 2">F12-50-A1</strain>
    </source>
</reference>